<dbReference type="InterPro" id="IPR027417">
    <property type="entry name" value="P-loop_NTPase"/>
</dbReference>
<keyword evidence="1" id="KW-0235">DNA replication</keyword>
<dbReference type="InterPro" id="IPR055237">
    <property type="entry name" value="Cdc6_lid"/>
</dbReference>
<evidence type="ECO:0000256" key="1">
    <source>
        <dbReference type="ARBA" id="ARBA00022705"/>
    </source>
</evidence>
<accession>A0A6B0GPS2</accession>
<dbReference type="InterPro" id="IPR036390">
    <property type="entry name" value="WH_DNA-bd_sf"/>
</dbReference>
<dbReference type="PANTHER" id="PTHR10763:SF22">
    <property type="entry name" value="ORC1-TYPE DNA REPLICATION PROTEIN"/>
    <property type="match status" value="1"/>
</dbReference>
<dbReference type="Pfam" id="PF13191">
    <property type="entry name" value="AAA_16"/>
    <property type="match status" value="1"/>
</dbReference>
<evidence type="ECO:0000256" key="3">
    <source>
        <dbReference type="ARBA" id="ARBA00022840"/>
    </source>
</evidence>
<feature type="domain" description="Orc1-like AAA ATPase" evidence="4">
    <location>
        <begin position="17"/>
        <end position="146"/>
    </location>
</feature>
<dbReference type="GO" id="GO:0005524">
    <property type="term" value="F:ATP binding"/>
    <property type="evidence" value="ECO:0007669"/>
    <property type="project" value="UniProtKB-KW"/>
</dbReference>
<keyword evidence="2" id="KW-0547">Nucleotide-binding</keyword>
<dbReference type="RefSeq" id="WP_368279805.1">
    <property type="nucleotide sequence ID" value="NZ_WSZK01000009.1"/>
</dbReference>
<evidence type="ECO:0000313" key="7">
    <source>
        <dbReference type="Proteomes" id="UP000451471"/>
    </source>
</evidence>
<dbReference type="InterPro" id="IPR050311">
    <property type="entry name" value="ORC1/CDC6"/>
</dbReference>
<reference evidence="6 7" key="1">
    <citation type="submission" date="2019-12" db="EMBL/GenBank/DDBJ databases">
        <title>Halocatena pleomorpha gen. nov. sp. nov., an extremely halophilic archaeon of family Halobacteriaceae isolated from saltpan soil.</title>
        <authorList>
            <person name="Pal Y."/>
            <person name="Verma A."/>
            <person name="Krishnamurthi S."/>
            <person name="Kumar P."/>
        </authorList>
    </citation>
    <scope>NUCLEOTIDE SEQUENCE [LARGE SCALE GENOMIC DNA]</scope>
    <source>
        <strain evidence="6 7">JCM 16495</strain>
    </source>
</reference>
<dbReference type="SUPFAM" id="SSF52540">
    <property type="entry name" value="P-loop containing nucleoside triphosphate hydrolases"/>
    <property type="match status" value="1"/>
</dbReference>
<keyword evidence="3" id="KW-0067">ATP-binding</keyword>
<dbReference type="Proteomes" id="UP000451471">
    <property type="component" value="Unassembled WGS sequence"/>
</dbReference>
<evidence type="ECO:0000259" key="4">
    <source>
        <dbReference type="Pfam" id="PF13191"/>
    </source>
</evidence>
<dbReference type="GO" id="GO:0006260">
    <property type="term" value="P:DNA replication"/>
    <property type="evidence" value="ECO:0007669"/>
    <property type="project" value="UniProtKB-KW"/>
</dbReference>
<sequence length="334" mass="38210">MIRDARVLQPEFVPREVQHRDAEVNQLTNALDPIVDGERGETAFLFGPSGVGKTCIAQYTVDRLREAVVDIESQYVNCWQHYSRFQALYHILEGLNRTTDVHRRSTPHDELLGRLQAYDGPPYVVVLDEVDQLQDAAVLYDLYRVPNLSMILVANREEELFVDLDDRVVSRLQSARRIRFDHYGEDELVTIMRDRVDWGLDPDSVSDVQLRRIADAAAGDARVALGILRNAARDATRAGDDTIGDDVVDGAIPGARREIRQSTVETLTPHQRTLYDVLDEYGEQSAGELYDRYTERVDDPMTRRTVRNYLSKLVQYDLVISDGENRARTYRLTR</sequence>
<dbReference type="Gene3D" id="3.40.50.300">
    <property type="entry name" value="P-loop containing nucleotide triphosphate hydrolases"/>
    <property type="match status" value="1"/>
</dbReference>
<evidence type="ECO:0000259" key="5">
    <source>
        <dbReference type="Pfam" id="PF22703"/>
    </source>
</evidence>
<gene>
    <name evidence="6" type="ORF">GQS65_03885</name>
</gene>
<protein>
    <submittedName>
        <fullName evidence="6">AAA family ATPase</fullName>
    </submittedName>
</protein>
<dbReference type="Pfam" id="PF22703">
    <property type="entry name" value="Cdc6_lid"/>
    <property type="match status" value="1"/>
</dbReference>
<proteinExistence type="predicted"/>
<dbReference type="NCBIfam" id="TIGR02928">
    <property type="entry name" value="orc1/cdc6 family replication initiation protein"/>
    <property type="match status" value="1"/>
</dbReference>
<dbReference type="InterPro" id="IPR014277">
    <property type="entry name" value="Orc1/Cdc6_arc"/>
</dbReference>
<evidence type="ECO:0000256" key="2">
    <source>
        <dbReference type="ARBA" id="ARBA00022741"/>
    </source>
</evidence>
<organism evidence="6 7">
    <name type="scientific">Halomarina oriensis</name>
    <dbReference type="NCBI Taxonomy" id="671145"/>
    <lineage>
        <taxon>Archaea</taxon>
        <taxon>Methanobacteriati</taxon>
        <taxon>Methanobacteriota</taxon>
        <taxon>Stenosarchaea group</taxon>
        <taxon>Halobacteria</taxon>
        <taxon>Halobacteriales</taxon>
        <taxon>Natronomonadaceae</taxon>
        <taxon>Halomarina</taxon>
    </lineage>
</organism>
<dbReference type="AlphaFoldDB" id="A0A6B0GPS2"/>
<evidence type="ECO:0000313" key="6">
    <source>
        <dbReference type="EMBL" id="MWG33638.1"/>
    </source>
</evidence>
<keyword evidence="7" id="KW-1185">Reference proteome</keyword>
<dbReference type="PANTHER" id="PTHR10763">
    <property type="entry name" value="CELL DIVISION CONTROL PROTEIN 6-RELATED"/>
    <property type="match status" value="1"/>
</dbReference>
<feature type="domain" description="Cdc6 AAA+ ATPase-type lid" evidence="5">
    <location>
        <begin position="190"/>
        <end position="251"/>
    </location>
</feature>
<dbReference type="Gene3D" id="1.10.8.60">
    <property type="match status" value="1"/>
</dbReference>
<dbReference type="SUPFAM" id="SSF46785">
    <property type="entry name" value="Winged helix' DNA-binding domain"/>
    <property type="match status" value="1"/>
</dbReference>
<dbReference type="CDD" id="cd18139">
    <property type="entry name" value="HLD_clamp_RarA"/>
    <property type="match status" value="1"/>
</dbReference>
<name>A0A6B0GPS2_9EURY</name>
<dbReference type="InterPro" id="IPR041664">
    <property type="entry name" value="AAA_16"/>
</dbReference>
<dbReference type="EMBL" id="WSZK01000009">
    <property type="protein sequence ID" value="MWG33638.1"/>
    <property type="molecule type" value="Genomic_DNA"/>
</dbReference>
<comment type="caution">
    <text evidence="6">The sequence shown here is derived from an EMBL/GenBank/DDBJ whole genome shotgun (WGS) entry which is preliminary data.</text>
</comment>